<dbReference type="PANTHER" id="PTHR10010">
    <property type="entry name" value="SOLUTE CARRIER FAMILY 34 SODIUM PHOSPHATE , MEMBER 2-RELATED"/>
    <property type="match status" value="1"/>
</dbReference>
<dbReference type="NCBIfam" id="NF037997">
    <property type="entry name" value="Na_Pi_symport"/>
    <property type="match status" value="1"/>
</dbReference>
<sequence>MNLSKLPSGGLLAHLLAMIVGILLTVIMQSSSAAVATTLTALYSGVVNFDQAASLVIGAAIGTTVTGALAAIGGSVPAKRTALAHVIFNLASGLIAVICLPVFLRLISWAQENFGLDPGATSLAAFHTLFIGVGVLIFLPFVDFFASFITRLLPDRGPILTSHLDDTLLNMPPVALEATRRCMTDTAGELFRLLEQSLAAKGEIQESAQRLRVQEALIRTRDFLARIPVLTDFEPVSRGRVYLLHAIDHLTRLETHFDAPPGMTSPGTNEILQDAVRRCRQILQTGYEGLLSGQPGGVWLETIQKAATELANERRQERASVLEESAQGVWKPDQGLELLDAMRWLDRIGYHTWRASHYLGQAAMDSLTGKSHETAKSANGGD</sequence>
<dbReference type="InterPro" id="IPR003841">
    <property type="entry name" value="Na/Pi_transpt"/>
</dbReference>
<keyword evidence="4 6" id="KW-1133">Transmembrane helix</keyword>
<dbReference type="PANTHER" id="PTHR10010:SF46">
    <property type="entry name" value="SODIUM-DEPENDENT PHOSPHATE TRANSPORT PROTEIN 2B"/>
    <property type="match status" value="1"/>
</dbReference>
<keyword evidence="3 6" id="KW-0812">Transmembrane</keyword>
<feature type="transmembrane region" description="Helical" evidence="6">
    <location>
        <begin position="52"/>
        <end position="74"/>
    </location>
</feature>
<evidence type="ECO:0000256" key="6">
    <source>
        <dbReference type="SAM" id="Phobius"/>
    </source>
</evidence>
<gene>
    <name evidence="7" type="ORF">QQ055_05475</name>
</gene>
<comment type="caution">
    <text evidence="7">The sequence shown here is derived from an EMBL/GenBank/DDBJ whole genome shotgun (WGS) entry which is preliminary data.</text>
</comment>
<feature type="transmembrane region" description="Helical" evidence="6">
    <location>
        <begin position="124"/>
        <end position="146"/>
    </location>
</feature>
<dbReference type="Pfam" id="PF02690">
    <property type="entry name" value="Na_Pi_cotrans"/>
    <property type="match status" value="1"/>
</dbReference>
<organism evidence="7 8">
    <name type="scientific">Geitlerinema calcuttense NRMC-F 0142</name>
    <dbReference type="NCBI Taxonomy" id="2922238"/>
    <lineage>
        <taxon>Bacteria</taxon>
        <taxon>Bacillati</taxon>
        <taxon>Cyanobacteriota</taxon>
        <taxon>Cyanophyceae</taxon>
        <taxon>Geitlerinematales</taxon>
        <taxon>Geitlerinemataceae</taxon>
        <taxon>Geitlerinema</taxon>
    </lineage>
</organism>
<keyword evidence="2" id="KW-1003">Cell membrane</keyword>
<accession>A0ABT7LY24</accession>
<reference evidence="7 8" key="1">
    <citation type="submission" date="2023-06" db="EMBL/GenBank/DDBJ databases">
        <title>Whole genome sequence of Oscillatoria calcuttensis NRMC-F 0142.</title>
        <authorList>
            <person name="Shakena Fathima T."/>
            <person name="Muralitharan G."/>
            <person name="Thajuddin N."/>
        </authorList>
    </citation>
    <scope>NUCLEOTIDE SEQUENCE [LARGE SCALE GENOMIC DNA]</scope>
    <source>
        <strain evidence="7 8">NRMC-F 0142</strain>
    </source>
</reference>
<protein>
    <submittedName>
        <fullName evidence="7">Na/Pi symporter</fullName>
    </submittedName>
</protein>
<evidence type="ECO:0000256" key="1">
    <source>
        <dbReference type="ARBA" id="ARBA00004651"/>
    </source>
</evidence>
<dbReference type="EMBL" id="JASVEJ010000021">
    <property type="protein sequence ID" value="MDL5056916.1"/>
    <property type="molecule type" value="Genomic_DNA"/>
</dbReference>
<evidence type="ECO:0000313" key="8">
    <source>
        <dbReference type="Proteomes" id="UP001230986"/>
    </source>
</evidence>
<comment type="subcellular location">
    <subcellularLocation>
        <location evidence="1">Cell membrane</location>
        <topology evidence="1">Multi-pass membrane protein</topology>
    </subcellularLocation>
</comment>
<name>A0ABT7LY24_9CYAN</name>
<proteinExistence type="predicted"/>
<evidence type="ECO:0000256" key="2">
    <source>
        <dbReference type="ARBA" id="ARBA00022475"/>
    </source>
</evidence>
<feature type="transmembrane region" description="Helical" evidence="6">
    <location>
        <begin position="86"/>
        <end position="104"/>
    </location>
</feature>
<evidence type="ECO:0000256" key="5">
    <source>
        <dbReference type="ARBA" id="ARBA00023136"/>
    </source>
</evidence>
<dbReference type="RefSeq" id="WP_286004329.1">
    <property type="nucleotide sequence ID" value="NZ_JASVEJ010000021.1"/>
</dbReference>
<evidence type="ECO:0000313" key="7">
    <source>
        <dbReference type="EMBL" id="MDL5056916.1"/>
    </source>
</evidence>
<dbReference type="Proteomes" id="UP001230986">
    <property type="component" value="Unassembled WGS sequence"/>
</dbReference>
<keyword evidence="8" id="KW-1185">Reference proteome</keyword>
<keyword evidence="5 6" id="KW-0472">Membrane</keyword>
<evidence type="ECO:0000256" key="3">
    <source>
        <dbReference type="ARBA" id="ARBA00022692"/>
    </source>
</evidence>
<evidence type="ECO:0000256" key="4">
    <source>
        <dbReference type="ARBA" id="ARBA00022989"/>
    </source>
</evidence>